<evidence type="ECO:0000256" key="1">
    <source>
        <dbReference type="SAM" id="Phobius"/>
    </source>
</evidence>
<dbReference type="InterPro" id="IPR009827">
    <property type="entry name" value="MatC_N"/>
</dbReference>
<feature type="domain" description="Dicarboxylate carrier MatC N-terminal" evidence="2">
    <location>
        <begin position="2"/>
        <end position="62"/>
    </location>
</feature>
<keyword evidence="1" id="KW-1133">Transmembrane helix</keyword>
<keyword evidence="1" id="KW-0472">Membrane</keyword>
<keyword evidence="1" id="KW-0812">Transmembrane</keyword>
<proteinExistence type="predicted"/>
<gene>
    <name evidence="3" type="ordered locus">TEPIRE1_2435</name>
</gene>
<dbReference type="KEGG" id="tae:TepiRe1_2435"/>
<accession>U4Q9J9</accession>
<dbReference type="AlphaFoldDB" id="U4Q9J9"/>
<evidence type="ECO:0000313" key="4">
    <source>
        <dbReference type="Proteomes" id="UP000010802"/>
    </source>
</evidence>
<dbReference type="EMBL" id="HF563609">
    <property type="protein sequence ID" value="CDI40993.1"/>
    <property type="molecule type" value="Genomic_DNA"/>
</dbReference>
<dbReference type="Proteomes" id="UP000010802">
    <property type="component" value="Chromosome"/>
</dbReference>
<dbReference type="HOGENOM" id="CLU_2829806_0_0_9"/>
<organism evidence="3 4">
    <name type="scientific">Tepidanaerobacter acetatoxydans (strain DSM 21804 / JCM 16047 / Re1)</name>
    <dbReference type="NCBI Taxonomy" id="1209989"/>
    <lineage>
        <taxon>Bacteria</taxon>
        <taxon>Bacillati</taxon>
        <taxon>Bacillota</taxon>
        <taxon>Clostridia</taxon>
        <taxon>Thermosediminibacterales</taxon>
        <taxon>Tepidanaerobacteraceae</taxon>
        <taxon>Tepidanaerobacter</taxon>
    </lineage>
</organism>
<evidence type="ECO:0000259" key="2">
    <source>
        <dbReference type="Pfam" id="PF07158"/>
    </source>
</evidence>
<reference evidence="4" key="1">
    <citation type="journal article" date="2013" name="Genome Announc.">
        <title>First genome sequence of a syntrophic acetate-oxidizing bacterium, Tepidanaerobacter acetatoxydans strain Re1.</title>
        <authorList>
            <person name="Manzoor S."/>
            <person name="Bongcam-Rudloff E."/>
            <person name="Schnurer A."/>
            <person name="Muller B."/>
        </authorList>
    </citation>
    <scope>NUCLEOTIDE SEQUENCE [LARGE SCALE GENOMIC DNA]</scope>
    <source>
        <strain evidence="4">Re1</strain>
    </source>
</reference>
<name>U4Q9J9_TEPAE</name>
<dbReference type="Pfam" id="PF07158">
    <property type="entry name" value="MatC_N"/>
    <property type="match status" value="1"/>
</dbReference>
<feature type="transmembrane region" description="Helical" evidence="1">
    <location>
        <begin position="27"/>
        <end position="44"/>
    </location>
</feature>
<protein>
    <recommendedName>
        <fullName evidence="2">Dicarboxylate carrier MatC N-terminal domain-containing protein</fullName>
    </recommendedName>
</protein>
<sequence>MISLIVVLAIVISIALGYKTKINTGFFAISFAYIIGCFFLDLKTGEIINMWPIKIFFVIFACFAFL</sequence>
<keyword evidence="4" id="KW-1185">Reference proteome</keyword>
<evidence type="ECO:0000313" key="3">
    <source>
        <dbReference type="EMBL" id="CDI40993.1"/>
    </source>
</evidence>
<dbReference type="eggNOG" id="COG0471">
    <property type="taxonomic scope" value="Bacteria"/>
</dbReference>